<feature type="domain" description="CBS" evidence="2">
    <location>
        <begin position="356"/>
        <end position="415"/>
    </location>
</feature>
<dbReference type="GO" id="GO:0016020">
    <property type="term" value="C:membrane"/>
    <property type="evidence" value="ECO:0007669"/>
    <property type="project" value="InterPro"/>
</dbReference>
<evidence type="ECO:0000256" key="1">
    <source>
        <dbReference type="PROSITE-ProRule" id="PRU00703"/>
    </source>
</evidence>
<dbReference type="PANTHER" id="PTHR43773:SF1">
    <property type="entry name" value="MAGNESIUM TRANSPORTER MGTE"/>
    <property type="match status" value="1"/>
</dbReference>
<reference evidence="3 4" key="1">
    <citation type="submission" date="2019-10" db="EMBL/GenBank/DDBJ databases">
        <title>Comparative genomics of sulfur disproportionating microorganisms.</title>
        <authorList>
            <person name="Ward L.M."/>
            <person name="Bertran E."/>
            <person name="Johnston D."/>
        </authorList>
    </citation>
    <scope>NUCLEOTIDE SEQUENCE [LARGE SCALE GENOMIC DNA]</scope>
    <source>
        <strain evidence="3 4">DSM 14055</strain>
    </source>
</reference>
<dbReference type="Gene3D" id="3.10.580.10">
    <property type="entry name" value="CBS-domain"/>
    <property type="match status" value="1"/>
</dbReference>
<dbReference type="InterPro" id="IPR038076">
    <property type="entry name" value="MgtE_N_sf"/>
</dbReference>
<dbReference type="RefSeq" id="WP_341473698.1">
    <property type="nucleotide sequence ID" value="NZ_WHYR01000003.1"/>
</dbReference>
<sequence length="431" mass="48867">MEQVRVLGEFFYSQVQGKPIYDEKGRKVGQLRDMAVRWDGICPRVTGIKYARGVQKHIGIGQIDRWDEQGLRLRGELSENDLSTLKEDEIYAGKWLLDKQIIDLKGSKVVRVNDIKLSWVRHGETYDVILLAVDIGLRGLFRRLGVEFLVKKMEQHLVGWQYIKPLENLTANLRLRQEQDQISQLHPADIADIIEELDHRERAGFINHLDNETAAEALAEADLNTQVEIIERMDSERASDILEEMPPDEAADILGELPEEKSRELLNLMEPEEAEDVRELMGYPEDTAGALMTTEYIGFPAGMTAEGAINRLRELAPSAETIYYLYVVNEQGVLQGVISLRDLIISPPQAALGEFMRTRVVSVNHHDDHRKVLDAVTKYNLLAVPVVNDRGVMLGIITVDDVLETLVPNRSGLDGFSHFMIRRKPGRGWKA</sequence>
<dbReference type="InterPro" id="IPR006669">
    <property type="entry name" value="MgtE_transporter"/>
</dbReference>
<dbReference type="InterPro" id="IPR006668">
    <property type="entry name" value="Mg_transptr_MgtE_intracell_dom"/>
</dbReference>
<gene>
    <name evidence="3" type="ORF">GFC01_01665</name>
</gene>
<dbReference type="EMBL" id="WHYR01000003">
    <property type="protein sequence ID" value="MQL50996.1"/>
    <property type="molecule type" value="Genomic_DNA"/>
</dbReference>
<feature type="domain" description="CBS" evidence="2">
    <location>
        <begin position="292"/>
        <end position="354"/>
    </location>
</feature>
<dbReference type="AlphaFoldDB" id="A0A6N7ILY9"/>
<dbReference type="Proteomes" id="UP000441717">
    <property type="component" value="Unassembled WGS sequence"/>
</dbReference>
<dbReference type="SUPFAM" id="SSF54631">
    <property type="entry name" value="CBS-domain pair"/>
    <property type="match status" value="1"/>
</dbReference>
<evidence type="ECO:0000313" key="3">
    <source>
        <dbReference type="EMBL" id="MQL50996.1"/>
    </source>
</evidence>
<evidence type="ECO:0000313" key="4">
    <source>
        <dbReference type="Proteomes" id="UP000441717"/>
    </source>
</evidence>
<organism evidence="3 4">
    <name type="scientific">Desulfofundulus thermobenzoicus</name>
    <dbReference type="NCBI Taxonomy" id="29376"/>
    <lineage>
        <taxon>Bacteria</taxon>
        <taxon>Bacillati</taxon>
        <taxon>Bacillota</taxon>
        <taxon>Clostridia</taxon>
        <taxon>Eubacteriales</taxon>
        <taxon>Peptococcaceae</taxon>
        <taxon>Desulfofundulus</taxon>
    </lineage>
</organism>
<name>A0A6N7ILY9_9FIRM</name>
<dbReference type="SUPFAM" id="SSF158791">
    <property type="entry name" value="MgtE N-terminal domain-like"/>
    <property type="match status" value="1"/>
</dbReference>
<dbReference type="InterPro" id="IPR000644">
    <property type="entry name" value="CBS_dom"/>
</dbReference>
<dbReference type="Pfam" id="PF03448">
    <property type="entry name" value="MgtE_N"/>
    <property type="match status" value="1"/>
</dbReference>
<protein>
    <submittedName>
        <fullName evidence="3">CBS domain-containing protein</fullName>
    </submittedName>
</protein>
<dbReference type="CDD" id="cd04606">
    <property type="entry name" value="CBS_pair_Mg_transporter"/>
    <property type="match status" value="1"/>
</dbReference>
<dbReference type="Gene3D" id="1.25.60.10">
    <property type="entry name" value="MgtE N-terminal domain-like"/>
    <property type="match status" value="1"/>
</dbReference>
<comment type="caution">
    <text evidence="3">The sequence shown here is derived from an EMBL/GenBank/DDBJ whole genome shotgun (WGS) entry which is preliminary data.</text>
</comment>
<dbReference type="PANTHER" id="PTHR43773">
    <property type="entry name" value="MAGNESIUM TRANSPORTER MGTE"/>
    <property type="match status" value="1"/>
</dbReference>
<evidence type="ECO:0000259" key="2">
    <source>
        <dbReference type="PROSITE" id="PS51371"/>
    </source>
</evidence>
<dbReference type="GO" id="GO:0015095">
    <property type="term" value="F:magnesium ion transmembrane transporter activity"/>
    <property type="evidence" value="ECO:0007669"/>
    <property type="project" value="InterPro"/>
</dbReference>
<accession>A0A6N7ILY9</accession>
<dbReference type="InterPro" id="IPR046342">
    <property type="entry name" value="CBS_dom_sf"/>
</dbReference>
<keyword evidence="1" id="KW-0129">CBS domain</keyword>
<proteinExistence type="predicted"/>
<dbReference type="SMART" id="SM00116">
    <property type="entry name" value="CBS"/>
    <property type="match status" value="2"/>
</dbReference>
<dbReference type="PROSITE" id="PS51371">
    <property type="entry name" value="CBS"/>
    <property type="match status" value="2"/>
</dbReference>
<dbReference type="SMART" id="SM00924">
    <property type="entry name" value="MgtE_N"/>
    <property type="match status" value="1"/>
</dbReference>
<dbReference type="Pfam" id="PF00571">
    <property type="entry name" value="CBS"/>
    <property type="match status" value="2"/>
</dbReference>
<keyword evidence="4" id="KW-1185">Reference proteome</keyword>